<dbReference type="RefSeq" id="WP_009586036.1">
    <property type="nucleotide sequence ID" value="NZ_BKEF01000004.1"/>
</dbReference>
<organism evidence="1 2">
    <name type="scientific">Acinetobacter bereziniae</name>
    <name type="common">Acinetobacter genomosp. 10</name>
    <dbReference type="NCBI Taxonomy" id="106648"/>
    <lineage>
        <taxon>Bacteria</taxon>
        <taxon>Pseudomonadati</taxon>
        <taxon>Pseudomonadota</taxon>
        <taxon>Gammaproteobacteria</taxon>
        <taxon>Moraxellales</taxon>
        <taxon>Moraxellaceae</taxon>
        <taxon>Acinetobacter</taxon>
    </lineage>
</organism>
<evidence type="ECO:0000313" key="2">
    <source>
        <dbReference type="Proteomes" id="UP000644140"/>
    </source>
</evidence>
<protein>
    <submittedName>
        <fullName evidence="1">Uncharacterized protein</fullName>
    </submittedName>
</protein>
<reference evidence="1" key="1">
    <citation type="submission" date="2022-02" db="EMBL/GenBank/DDBJ databases">
        <title>Characterization of Tn125 harboring carbapenem-resistant Acinetobacter bereziniae clinical isolates.</title>
        <authorList>
            <person name="Wong N.-K."/>
            <person name="Pan Q."/>
        </authorList>
    </citation>
    <scope>NUCLEOTIDE SEQUENCE</scope>
    <source>
        <strain evidence="1">GD03393</strain>
    </source>
</reference>
<evidence type="ECO:0000313" key="1">
    <source>
        <dbReference type="EMBL" id="UUN97442.1"/>
    </source>
</evidence>
<dbReference type="KEGG" id="aber:BSR55_02420"/>
<dbReference type="EMBL" id="CP092085">
    <property type="protein sequence ID" value="UUN97442.1"/>
    <property type="molecule type" value="Genomic_DNA"/>
</dbReference>
<accession>A0A8I1AK39</accession>
<name>A0A8I1AK39_ACIBZ</name>
<sequence length="132" mass="15793">MAESSQHQRYELRPSRIALGFQLLCLALMFILWLKILNIWLCLLLLLLGLLSLKWLRKHRQVKSLAQLDLAEWVIQYTDLQQAQHVQIKHMIDHSFYVVVYFNEKKHANLIIWQDQMSILAWKSLKSRVKLQ</sequence>
<dbReference type="AlphaFoldDB" id="A0A8I1AK39"/>
<gene>
    <name evidence="1" type="ORF">I9054_019265</name>
</gene>
<proteinExistence type="predicted"/>
<dbReference type="Proteomes" id="UP000644140">
    <property type="component" value="Chromosome"/>
</dbReference>